<keyword evidence="8 10" id="KW-0472">Membrane</keyword>
<evidence type="ECO:0000256" key="7">
    <source>
        <dbReference type="ARBA" id="ARBA00022989"/>
    </source>
</evidence>
<dbReference type="PANTHER" id="PTHR24223:SF353">
    <property type="entry name" value="ABC TRANSPORTER ATP-BINDING PROTEIN_PERMEASE VMR1-RELATED"/>
    <property type="match status" value="1"/>
</dbReference>
<keyword evidence="14" id="KW-1185">Reference proteome</keyword>
<dbReference type="CDD" id="cd03244">
    <property type="entry name" value="ABCC_MRP_domain2"/>
    <property type="match status" value="1"/>
</dbReference>
<dbReference type="InterPro" id="IPR017871">
    <property type="entry name" value="ABC_transporter-like_CS"/>
</dbReference>
<feature type="transmembrane region" description="Helical" evidence="10">
    <location>
        <begin position="60"/>
        <end position="77"/>
    </location>
</feature>
<feature type="transmembrane region" description="Helical" evidence="10">
    <location>
        <begin position="1147"/>
        <end position="1165"/>
    </location>
</feature>
<feature type="compositionally biased region" description="Basic and acidic residues" evidence="9">
    <location>
        <begin position="379"/>
        <end position="397"/>
    </location>
</feature>
<dbReference type="Gene3D" id="3.40.50.300">
    <property type="entry name" value="P-loop containing nucleotide triphosphate hydrolases"/>
    <property type="match status" value="2"/>
</dbReference>
<keyword evidence="2" id="KW-0813">Transport</keyword>
<keyword evidence="6" id="KW-0067">ATP-binding</keyword>
<evidence type="ECO:0008006" key="15">
    <source>
        <dbReference type="Google" id="ProtNLM"/>
    </source>
</evidence>
<dbReference type="InterPro" id="IPR003439">
    <property type="entry name" value="ABC_transporter-like_ATP-bd"/>
</dbReference>
<feature type="transmembrane region" description="Helical" evidence="10">
    <location>
        <begin position="273"/>
        <end position="293"/>
    </location>
</feature>
<dbReference type="InterPro" id="IPR003593">
    <property type="entry name" value="AAA+_ATPase"/>
</dbReference>
<keyword evidence="4" id="KW-0677">Repeat</keyword>
<dbReference type="PROSITE" id="PS50929">
    <property type="entry name" value="ABC_TM1F"/>
    <property type="match status" value="2"/>
</dbReference>
<dbReference type="Gene3D" id="1.20.1560.10">
    <property type="entry name" value="ABC transporter type 1, transmembrane domain"/>
    <property type="match status" value="2"/>
</dbReference>
<dbReference type="GO" id="GO:0000329">
    <property type="term" value="C:fungal-type vacuole membrane"/>
    <property type="evidence" value="ECO:0007669"/>
    <property type="project" value="TreeGrafter"/>
</dbReference>
<sequence length="1638" mass="185564">ERYQDDSSNHQRIAYFVSPIILVGLSTTYLLCKKWHSGSKYSSNAEIESAIVSLKKRRNILMLLTAFETLGWLYQFIQFSLRSDNQDSYHSLNLAIQFITWLNLLVLSFTSPTRNQYKHRHYNYIFTFIYSFLFFDSIYRLLSSHTRQYWDYSYVSISFILLIISGTTPQPYHPRDLQAAGYEKLEIRDGIVYRNNLELSPESTASIFSWASFQWMNAMVVFGFRNTVTRDNIYALTFQHLARTTYEDFVNTTHFIARIKVLRRIYSSNKQEIWGQFIFSTLACLCGYLSPFFQQKLLEYIEIDKNRPSIQIAYMYVFCLFLVGIVKLLCNTVQLWMGRRWNIRTLIMLDSEIFSKTLKRKDVSGKLAKADDEKEVDENDKKDKAKEKKEETKKEEEGSFSNVGKITNLMSVDADKLSDIPSYIFMVYNAPLEVFVALFYLYNLLGSAALVGATVMCICFPITGLLTKKMSENYTALTTARDKRNDLINELLQGIRMIKYFAWENNWKEKVFEARREEIKKLIDTIIIDVLVGVIYLTAPVLVTVSSFIWYTKVAGNELTASVAFVSITLFEMLRAPLIFIPESVNTFTEAYVSLKRINGYLQEPEVTENFNTEPIQVPEGVSPQTVLARVGFEDSVFEWHYQKQHEPNIITTATAHDSDQEPLINSSSVASTLNSAAQPASQTFQLTVPRFNFPTGKLSLVCGSTGSGKSSFLNALLGEMDIVSGRVYLPSRTILSTEAVSKIDPEYPQLYLDKVAYVAQQPFLQHASIRDNILFGLPYDAERYKKALQQCALIKDLTILADGDRTEIGEKGISLSGGQKQRVSLARAVYSFAKTVLLDDCLSAVDAHTSKHIYQKCFMGDLLKGRTIILVTHQVKLCLPGAKYFIKIDNGNVLGCDTIENLRNNGQLNKLLGSDFLSEEEEEEEIEDIVDDDEDSATMDADLDNTTEAAKLVQEETSEKGQVKYKVYITYLAACGGWTFWIILLCSYIFARFLTFGENWWIRIWAAAYGTASSDNFSINQAPQYLIINNKALIVQGAFDTLGAAVQKQNIFKSWVFDEKTPVNVDYYIGIYVGICFFYIIFDVIRNVIIYSGSIRGARTLFDSLLDRIIHAPMRFFDTTPVGRILNRFGKDVSTIDLQIARSASFLIECVTAVIASTIVISVITPQFLVVAIGISCLYFVIGLFYLRISRELKRLNSVSRSPIYSHFTESLVGVATIRAYGVEEQFMRTVYEKIDSFVAPFYFLWMSNRWLYARIEFTGAFVTLFTGIFLLLNLNSIDAGMAGISLFYARNFLENIYWFIRQYTTVEMNLNSVERIQEYLELEQEPPAVINGHRPPAAWPTTASLEVKDLVIRYSAELEPVLHGVSFSTGAHEKIGVVGRTGSGKSTMALSFFRFLEASSGSISIDGIDISTIGIQDLRTQMTIIPQDAVLFSGTIRSNIDPFEEHSDGAVWESLERAHLSKASDRLKADDQGSSSSSESVDEDPKRVSSITSLNQQVSDGGNNFSQGQRQLLCLARALLKNSKLIIMDEATASVDYETDTKIQTTIREEFTNSTLLCIAHRLRTIIDYDRVLVLDQGHVVEYDTPYNLITGAQGKGVFKSMCEKSGEFEALLQMATEAHGQETEQLAADNHTQLY</sequence>
<evidence type="ECO:0000256" key="2">
    <source>
        <dbReference type="ARBA" id="ARBA00022448"/>
    </source>
</evidence>
<dbReference type="CDD" id="cd18604">
    <property type="entry name" value="ABC_6TM_VMR1_D2_like"/>
    <property type="match status" value="1"/>
</dbReference>
<comment type="subcellular location">
    <subcellularLocation>
        <location evidence="1">Membrane</location>
        <topology evidence="1">Multi-pass membrane protein</topology>
    </subcellularLocation>
</comment>
<keyword evidence="7 10" id="KW-1133">Transmembrane helix</keyword>
<proteinExistence type="predicted"/>
<evidence type="ECO:0000256" key="1">
    <source>
        <dbReference type="ARBA" id="ARBA00004141"/>
    </source>
</evidence>
<dbReference type="Proteomes" id="UP000613177">
    <property type="component" value="Unassembled WGS sequence"/>
</dbReference>
<dbReference type="InterPro" id="IPR011527">
    <property type="entry name" value="ABC1_TM_dom"/>
</dbReference>
<feature type="transmembrane region" description="Helical" evidence="10">
    <location>
        <begin position="13"/>
        <end position="32"/>
    </location>
</feature>
<evidence type="ECO:0000256" key="3">
    <source>
        <dbReference type="ARBA" id="ARBA00022692"/>
    </source>
</evidence>
<organism evidence="13 14">
    <name type="scientific">Thamnidium elegans</name>
    <dbReference type="NCBI Taxonomy" id="101142"/>
    <lineage>
        <taxon>Eukaryota</taxon>
        <taxon>Fungi</taxon>
        <taxon>Fungi incertae sedis</taxon>
        <taxon>Mucoromycota</taxon>
        <taxon>Mucoromycotina</taxon>
        <taxon>Mucoromycetes</taxon>
        <taxon>Mucorales</taxon>
        <taxon>Mucorineae</taxon>
        <taxon>Mucoraceae</taxon>
        <taxon>Thamnidium</taxon>
    </lineage>
</organism>
<dbReference type="GO" id="GO:0016887">
    <property type="term" value="F:ATP hydrolysis activity"/>
    <property type="evidence" value="ECO:0007669"/>
    <property type="project" value="InterPro"/>
</dbReference>
<feature type="transmembrane region" description="Helical" evidence="10">
    <location>
        <begin position="122"/>
        <end position="143"/>
    </location>
</feature>
<evidence type="ECO:0000259" key="11">
    <source>
        <dbReference type="PROSITE" id="PS50893"/>
    </source>
</evidence>
<feature type="non-terminal residue" evidence="13">
    <location>
        <position position="1"/>
    </location>
</feature>
<feature type="transmembrane region" description="Helical" evidence="10">
    <location>
        <begin position="89"/>
        <end position="110"/>
    </location>
</feature>
<feature type="transmembrane region" description="Helical" evidence="10">
    <location>
        <begin position="563"/>
        <end position="581"/>
    </location>
</feature>
<dbReference type="Pfam" id="PF00664">
    <property type="entry name" value="ABC_membrane"/>
    <property type="match status" value="2"/>
</dbReference>
<feature type="domain" description="ABC transporter" evidence="11">
    <location>
        <begin position="1347"/>
        <end position="1604"/>
    </location>
</feature>
<comment type="caution">
    <text evidence="13">The sequence shown here is derived from an EMBL/GenBank/DDBJ whole genome shotgun (WGS) entry which is preliminary data.</text>
</comment>
<evidence type="ECO:0000256" key="9">
    <source>
        <dbReference type="SAM" id="MobiDB-lite"/>
    </source>
</evidence>
<evidence type="ECO:0000256" key="6">
    <source>
        <dbReference type="ARBA" id="ARBA00022840"/>
    </source>
</evidence>
<dbReference type="PANTHER" id="PTHR24223">
    <property type="entry name" value="ATP-BINDING CASSETTE SUB-FAMILY C"/>
    <property type="match status" value="1"/>
</dbReference>
<dbReference type="Pfam" id="PF00005">
    <property type="entry name" value="ABC_tran"/>
    <property type="match status" value="2"/>
</dbReference>
<feature type="transmembrane region" description="Helical" evidence="10">
    <location>
        <begin position="969"/>
        <end position="992"/>
    </location>
</feature>
<evidence type="ECO:0000313" key="14">
    <source>
        <dbReference type="Proteomes" id="UP000613177"/>
    </source>
</evidence>
<feature type="transmembrane region" description="Helical" evidence="10">
    <location>
        <begin position="1068"/>
        <end position="1090"/>
    </location>
</feature>
<evidence type="ECO:0000256" key="4">
    <source>
        <dbReference type="ARBA" id="ARBA00022737"/>
    </source>
</evidence>
<evidence type="ECO:0000313" key="13">
    <source>
        <dbReference type="EMBL" id="KAG2233035.1"/>
    </source>
</evidence>
<feature type="domain" description="ABC transmembrane type-1" evidence="12">
    <location>
        <begin position="1033"/>
        <end position="1310"/>
    </location>
</feature>
<dbReference type="CDD" id="cd18596">
    <property type="entry name" value="ABC_6TM_VMR1_D1_like"/>
    <property type="match status" value="1"/>
</dbReference>
<feature type="domain" description="ABC transporter" evidence="11">
    <location>
        <begin position="665"/>
        <end position="916"/>
    </location>
</feature>
<dbReference type="EMBL" id="JAEPRE010000091">
    <property type="protein sequence ID" value="KAG2233035.1"/>
    <property type="molecule type" value="Genomic_DNA"/>
</dbReference>
<dbReference type="GO" id="GO:0140359">
    <property type="term" value="F:ABC-type transporter activity"/>
    <property type="evidence" value="ECO:0007669"/>
    <property type="project" value="InterPro"/>
</dbReference>
<reference evidence="13" key="1">
    <citation type="submission" date="2021-01" db="EMBL/GenBank/DDBJ databases">
        <title>Metabolic potential, ecology and presence of endohyphal bacteria is reflected in genomic diversity of Mucoromycotina.</title>
        <authorList>
            <person name="Muszewska A."/>
            <person name="Okrasinska A."/>
            <person name="Steczkiewicz K."/>
            <person name="Drgas O."/>
            <person name="Orlowska M."/>
            <person name="Perlinska-Lenart U."/>
            <person name="Aleksandrzak-Piekarczyk T."/>
            <person name="Szatraj K."/>
            <person name="Zielenkiewicz U."/>
            <person name="Pilsyk S."/>
            <person name="Malc E."/>
            <person name="Mieczkowski P."/>
            <person name="Kruszewska J.S."/>
            <person name="Biernat P."/>
            <person name="Pawlowska J."/>
        </authorList>
    </citation>
    <scope>NUCLEOTIDE SEQUENCE</scope>
    <source>
        <strain evidence="13">WA0000018081</strain>
    </source>
</reference>
<gene>
    <name evidence="13" type="ORF">INT48_009835</name>
</gene>
<evidence type="ECO:0000256" key="10">
    <source>
        <dbReference type="SAM" id="Phobius"/>
    </source>
</evidence>
<dbReference type="InterPro" id="IPR050173">
    <property type="entry name" value="ABC_transporter_C-like"/>
</dbReference>
<feature type="domain" description="ABC transmembrane type-1" evidence="12">
    <location>
        <begin position="277"/>
        <end position="590"/>
    </location>
</feature>
<dbReference type="InterPro" id="IPR036640">
    <property type="entry name" value="ABC1_TM_sf"/>
</dbReference>
<name>A0A8H7SN43_9FUNG</name>
<dbReference type="PROSITE" id="PS00211">
    <property type="entry name" value="ABC_TRANSPORTER_1"/>
    <property type="match status" value="2"/>
</dbReference>
<evidence type="ECO:0000259" key="12">
    <source>
        <dbReference type="PROSITE" id="PS50929"/>
    </source>
</evidence>
<accession>A0A8H7SN43</accession>
<evidence type="ECO:0000256" key="8">
    <source>
        <dbReference type="ARBA" id="ARBA00023136"/>
    </source>
</evidence>
<feature type="transmembrane region" description="Helical" evidence="10">
    <location>
        <begin position="1253"/>
        <end position="1274"/>
    </location>
</feature>
<dbReference type="FunFam" id="3.40.50.300:FF:000565">
    <property type="entry name" value="ABC bile acid transporter"/>
    <property type="match status" value="1"/>
</dbReference>
<dbReference type="SUPFAM" id="SSF52540">
    <property type="entry name" value="P-loop containing nucleoside triphosphate hydrolases"/>
    <property type="match status" value="2"/>
</dbReference>
<keyword evidence="3 10" id="KW-0812">Transmembrane</keyword>
<dbReference type="PROSITE" id="PS50893">
    <property type="entry name" value="ABC_TRANSPORTER_2"/>
    <property type="match status" value="2"/>
</dbReference>
<dbReference type="CDD" id="cd03250">
    <property type="entry name" value="ABCC_MRP_domain1"/>
    <property type="match status" value="1"/>
</dbReference>
<feature type="transmembrane region" description="Helical" evidence="10">
    <location>
        <begin position="1171"/>
        <end position="1188"/>
    </location>
</feature>
<feature type="transmembrane region" description="Helical" evidence="10">
    <location>
        <begin position="526"/>
        <end position="551"/>
    </location>
</feature>
<dbReference type="GO" id="GO:0005524">
    <property type="term" value="F:ATP binding"/>
    <property type="evidence" value="ECO:0007669"/>
    <property type="project" value="UniProtKB-KW"/>
</dbReference>
<evidence type="ECO:0000256" key="5">
    <source>
        <dbReference type="ARBA" id="ARBA00022741"/>
    </source>
</evidence>
<keyword evidence="5" id="KW-0547">Nucleotide-binding</keyword>
<dbReference type="SMART" id="SM00382">
    <property type="entry name" value="AAA"/>
    <property type="match status" value="2"/>
</dbReference>
<dbReference type="SUPFAM" id="SSF90123">
    <property type="entry name" value="ABC transporter transmembrane region"/>
    <property type="match status" value="2"/>
</dbReference>
<feature type="transmembrane region" description="Helical" evidence="10">
    <location>
        <begin position="149"/>
        <end position="168"/>
    </location>
</feature>
<feature type="transmembrane region" description="Helical" evidence="10">
    <location>
        <begin position="448"/>
        <end position="467"/>
    </location>
</feature>
<feature type="region of interest" description="Disordered" evidence="9">
    <location>
        <begin position="376"/>
        <end position="397"/>
    </location>
</feature>
<feature type="region of interest" description="Disordered" evidence="9">
    <location>
        <begin position="1465"/>
        <end position="1492"/>
    </location>
</feature>
<feature type="transmembrane region" description="Helical" evidence="10">
    <location>
        <begin position="313"/>
        <end position="330"/>
    </location>
</feature>
<feature type="transmembrane region" description="Helical" evidence="10">
    <location>
        <begin position="423"/>
        <end position="442"/>
    </location>
</feature>
<protein>
    <recommendedName>
        <fullName evidence="15">P-loop containing nucleoside triphosphate hydrolase protein</fullName>
    </recommendedName>
</protein>
<dbReference type="InterPro" id="IPR027417">
    <property type="entry name" value="P-loop_NTPase"/>
</dbReference>